<evidence type="ECO:0000313" key="10">
    <source>
        <dbReference type="Proteomes" id="UP001501736"/>
    </source>
</evidence>
<comment type="caution">
    <text evidence="9">The sequence shown here is derived from an EMBL/GenBank/DDBJ whole genome shotgun (WGS) entry which is preliminary data.</text>
</comment>
<comment type="catalytic activity">
    <reaction evidence="7">
        <text>L-cysteinyl-[prolipoprotein] + a 1,2-diacyl-sn-glycero-3-phospho-(1'-sn-glycerol) = an S-1,2-diacyl-sn-glyceryl-L-cysteinyl-[prolipoprotein] + sn-glycerol 1-phosphate + H(+)</text>
        <dbReference type="Rhea" id="RHEA:56712"/>
        <dbReference type="Rhea" id="RHEA-COMP:14679"/>
        <dbReference type="Rhea" id="RHEA-COMP:14680"/>
        <dbReference type="ChEBI" id="CHEBI:15378"/>
        <dbReference type="ChEBI" id="CHEBI:29950"/>
        <dbReference type="ChEBI" id="CHEBI:57685"/>
        <dbReference type="ChEBI" id="CHEBI:64716"/>
        <dbReference type="ChEBI" id="CHEBI:140658"/>
        <dbReference type="EC" id="2.5.1.145"/>
    </reaction>
</comment>
<feature type="compositionally biased region" description="Acidic residues" evidence="8">
    <location>
        <begin position="367"/>
        <end position="380"/>
    </location>
</feature>
<feature type="transmembrane region" description="Helical" evidence="7">
    <location>
        <begin position="271"/>
        <end position="290"/>
    </location>
</feature>
<dbReference type="HAMAP" id="MF_01147">
    <property type="entry name" value="Lgt"/>
    <property type="match status" value="1"/>
</dbReference>
<feature type="transmembrane region" description="Helical" evidence="7">
    <location>
        <begin position="202"/>
        <end position="219"/>
    </location>
</feature>
<evidence type="ECO:0000256" key="3">
    <source>
        <dbReference type="ARBA" id="ARBA00022679"/>
    </source>
</evidence>
<comment type="similarity">
    <text evidence="1 7">Belongs to the Lgt family.</text>
</comment>
<keyword evidence="6 7" id="KW-0472">Membrane</keyword>
<comment type="function">
    <text evidence="7">Catalyzes the transfer of the diacylglyceryl group from phosphatidylglycerol to the sulfhydryl group of the N-terminal cysteine of a prolipoprotein, the first step in the formation of mature lipoproteins.</text>
</comment>
<feature type="transmembrane region" description="Helical" evidence="7">
    <location>
        <begin position="139"/>
        <end position="157"/>
    </location>
</feature>
<dbReference type="EC" id="2.5.1.145" evidence="7"/>
<protein>
    <recommendedName>
        <fullName evidence="7">Phosphatidylglycerol--prolipoprotein diacylglyceryl transferase</fullName>
        <ecNumber evidence="7">2.5.1.145</ecNumber>
    </recommendedName>
</protein>
<keyword evidence="3 7" id="KW-0808">Transferase</keyword>
<evidence type="ECO:0000256" key="2">
    <source>
        <dbReference type="ARBA" id="ARBA00022475"/>
    </source>
</evidence>
<dbReference type="PANTHER" id="PTHR30589:SF0">
    <property type="entry name" value="PHOSPHATIDYLGLYCEROL--PROLIPOPROTEIN DIACYLGLYCERYL TRANSFERASE"/>
    <property type="match status" value="1"/>
</dbReference>
<organism evidence="9 10">
    <name type="scientific">Nesterenkonia halobia</name>
    <dbReference type="NCBI Taxonomy" id="37922"/>
    <lineage>
        <taxon>Bacteria</taxon>
        <taxon>Bacillati</taxon>
        <taxon>Actinomycetota</taxon>
        <taxon>Actinomycetes</taxon>
        <taxon>Micrococcales</taxon>
        <taxon>Micrococcaceae</taxon>
        <taxon>Nesterenkonia</taxon>
    </lineage>
</organism>
<dbReference type="Pfam" id="PF01790">
    <property type="entry name" value="LGT"/>
    <property type="match status" value="1"/>
</dbReference>
<dbReference type="InterPro" id="IPR001640">
    <property type="entry name" value="Lgt"/>
</dbReference>
<dbReference type="Proteomes" id="UP001501736">
    <property type="component" value="Unassembled WGS sequence"/>
</dbReference>
<dbReference type="EMBL" id="BAAAYG010000007">
    <property type="protein sequence ID" value="GAA3285686.1"/>
    <property type="molecule type" value="Genomic_DNA"/>
</dbReference>
<dbReference type="PROSITE" id="PS01311">
    <property type="entry name" value="LGT"/>
    <property type="match status" value="1"/>
</dbReference>
<evidence type="ECO:0000256" key="4">
    <source>
        <dbReference type="ARBA" id="ARBA00022692"/>
    </source>
</evidence>
<sequence length="399" mass="43278">MTPTVAAAAPAGDLRAGFPAPPSSGLDLFGPLTLNYYALCIVVGIIAAILLSSRLWKSRGGSVDNVMDATLWAVLLGIVGGRLYHVFSSPDAYFGPNFNGEGDLTLIPQVWLGGLGIWGAIVLGAVGIWIACRRYGIKFAGFADAIVPGVLLGQAIGRWGNWFNQELYGAPTNLPWGLEVDAEHRVPQVQHLSESTLFHPTFLYESLWSLAGVVLLVLLHKKFRFKQGLVTWTYVAYYTLGRFWIESLRIDELDKSTQWISLFGQEWRLNMWAALFTFVLAAVMLVVLFLRRPSTAEAVAEELEVYRAGHGTRTVGSAQDIDPDVDEDAPEDSDRDSAEDADHDAEESTVADQSPDDETSVGPDAGTPDEDAAAQEDGASDETAGSAGEDPSETADERR</sequence>
<evidence type="ECO:0000313" key="9">
    <source>
        <dbReference type="EMBL" id="GAA3285686.1"/>
    </source>
</evidence>
<evidence type="ECO:0000256" key="1">
    <source>
        <dbReference type="ARBA" id="ARBA00007150"/>
    </source>
</evidence>
<gene>
    <name evidence="7" type="primary">lgt</name>
    <name evidence="9" type="ORF">GCM10020260_18650</name>
</gene>
<feature type="compositionally biased region" description="Acidic residues" evidence="8">
    <location>
        <begin position="390"/>
        <end position="399"/>
    </location>
</feature>
<comment type="pathway">
    <text evidence="7">Protein modification; lipoprotein biosynthesis (diacylglyceryl transfer).</text>
</comment>
<evidence type="ECO:0000256" key="5">
    <source>
        <dbReference type="ARBA" id="ARBA00022989"/>
    </source>
</evidence>
<keyword evidence="4 7" id="KW-0812">Transmembrane</keyword>
<feature type="compositionally biased region" description="Acidic residues" evidence="8">
    <location>
        <begin position="341"/>
        <end position="359"/>
    </location>
</feature>
<keyword evidence="5 7" id="KW-1133">Transmembrane helix</keyword>
<name>A0ABP6RDS4_9MICC</name>
<evidence type="ECO:0000256" key="8">
    <source>
        <dbReference type="SAM" id="MobiDB-lite"/>
    </source>
</evidence>
<reference evidence="10" key="1">
    <citation type="journal article" date="2019" name="Int. J. Syst. Evol. Microbiol.">
        <title>The Global Catalogue of Microorganisms (GCM) 10K type strain sequencing project: providing services to taxonomists for standard genome sequencing and annotation.</title>
        <authorList>
            <consortium name="The Broad Institute Genomics Platform"/>
            <consortium name="The Broad Institute Genome Sequencing Center for Infectious Disease"/>
            <person name="Wu L."/>
            <person name="Ma J."/>
        </authorList>
    </citation>
    <scope>NUCLEOTIDE SEQUENCE [LARGE SCALE GENOMIC DNA]</scope>
    <source>
        <strain evidence="10">JCM 11483</strain>
    </source>
</reference>
<evidence type="ECO:0000256" key="6">
    <source>
        <dbReference type="ARBA" id="ARBA00023136"/>
    </source>
</evidence>
<keyword evidence="10" id="KW-1185">Reference proteome</keyword>
<feature type="transmembrane region" description="Helical" evidence="7">
    <location>
        <begin position="36"/>
        <end position="57"/>
    </location>
</feature>
<comment type="subcellular location">
    <subcellularLocation>
        <location evidence="7">Cell membrane</location>
        <topology evidence="7">Multi-pass membrane protein</topology>
    </subcellularLocation>
</comment>
<dbReference type="PANTHER" id="PTHR30589">
    <property type="entry name" value="PROLIPOPROTEIN DIACYLGLYCERYL TRANSFERASE"/>
    <property type="match status" value="1"/>
</dbReference>
<evidence type="ECO:0000256" key="7">
    <source>
        <dbReference type="HAMAP-Rule" id="MF_01147"/>
    </source>
</evidence>
<accession>A0ABP6RDS4</accession>
<feature type="transmembrane region" description="Helical" evidence="7">
    <location>
        <begin position="228"/>
        <end position="245"/>
    </location>
</feature>
<feature type="compositionally biased region" description="Acidic residues" evidence="8">
    <location>
        <begin position="321"/>
        <end position="334"/>
    </location>
</feature>
<proteinExistence type="inferred from homology"/>
<feature type="transmembrane region" description="Helical" evidence="7">
    <location>
        <begin position="69"/>
        <end position="87"/>
    </location>
</feature>
<dbReference type="NCBIfam" id="TIGR00544">
    <property type="entry name" value="lgt"/>
    <property type="match status" value="1"/>
</dbReference>
<feature type="transmembrane region" description="Helical" evidence="7">
    <location>
        <begin position="107"/>
        <end position="132"/>
    </location>
</feature>
<dbReference type="RefSeq" id="WP_344720584.1">
    <property type="nucleotide sequence ID" value="NZ_BAAAYG010000007.1"/>
</dbReference>
<keyword evidence="2 7" id="KW-1003">Cell membrane</keyword>
<feature type="region of interest" description="Disordered" evidence="8">
    <location>
        <begin position="314"/>
        <end position="399"/>
    </location>
</feature>
<feature type="binding site" evidence="7">
    <location>
        <position position="158"/>
    </location>
    <ligand>
        <name>a 1,2-diacyl-sn-glycero-3-phospho-(1'-sn-glycerol)</name>
        <dbReference type="ChEBI" id="CHEBI:64716"/>
    </ligand>
</feature>